<reference evidence="1 2" key="1">
    <citation type="submission" date="2020-08" db="EMBL/GenBank/DDBJ databases">
        <title>Genomic Encyclopedia of Type Strains, Phase IV (KMG-IV): sequencing the most valuable type-strain genomes for metagenomic binning, comparative biology and taxonomic classification.</title>
        <authorList>
            <person name="Goeker M."/>
        </authorList>
    </citation>
    <scope>NUCLEOTIDE SEQUENCE [LARGE SCALE GENOMIC DNA]</scope>
    <source>
        <strain evidence="1 2">DSM 26376</strain>
    </source>
</reference>
<keyword evidence="2" id="KW-1185">Reference proteome</keyword>
<sequence>MAWISSAGRCARLRYLLILIREPLGGVPRYQQLEKAQMHSDGFVSQARETIIHFPLAHRRQLVRSAACRLDQLNGQAATDFWKTLCSRLKTELFDTGQTYEDVRREILAFQAEVHRELLLLYEPIGGELSLAAT</sequence>
<evidence type="ECO:0000313" key="2">
    <source>
        <dbReference type="Proteomes" id="UP000550895"/>
    </source>
</evidence>
<evidence type="ECO:0000313" key="1">
    <source>
        <dbReference type="EMBL" id="MBB5277164.1"/>
    </source>
</evidence>
<gene>
    <name evidence="1" type="ORF">HNR26_003242</name>
</gene>
<organism evidence="1 2">
    <name type="scientific">Rhizobium rosettiformans</name>
    <dbReference type="NCBI Taxonomy" id="1368430"/>
    <lineage>
        <taxon>Bacteria</taxon>
        <taxon>Pseudomonadati</taxon>
        <taxon>Pseudomonadota</taxon>
        <taxon>Alphaproteobacteria</taxon>
        <taxon>Hyphomicrobiales</taxon>
        <taxon>Rhizobiaceae</taxon>
        <taxon>Rhizobium/Agrobacterium group</taxon>
        <taxon>Rhizobium</taxon>
    </lineage>
</organism>
<dbReference type="AlphaFoldDB" id="A0A7W8HRW7"/>
<accession>A0A7W8HRW7</accession>
<dbReference type="Pfam" id="PF19551">
    <property type="entry name" value="DUF6074"/>
    <property type="match status" value="1"/>
</dbReference>
<dbReference type="Proteomes" id="UP000550895">
    <property type="component" value="Unassembled WGS sequence"/>
</dbReference>
<dbReference type="EMBL" id="JACHGA010000007">
    <property type="protein sequence ID" value="MBB5277164.1"/>
    <property type="molecule type" value="Genomic_DNA"/>
</dbReference>
<comment type="caution">
    <text evidence="1">The sequence shown here is derived from an EMBL/GenBank/DDBJ whole genome shotgun (WGS) entry which is preliminary data.</text>
</comment>
<name>A0A7W8HRW7_9HYPH</name>
<dbReference type="RefSeq" id="WP_246035088.1">
    <property type="nucleotide sequence ID" value="NZ_JACHGA010000007.1"/>
</dbReference>
<dbReference type="InterPro" id="IPR045720">
    <property type="entry name" value="DUF6074"/>
</dbReference>
<proteinExistence type="predicted"/>
<protein>
    <submittedName>
        <fullName evidence="1">Uncharacterized protein</fullName>
    </submittedName>
</protein>